<dbReference type="SUPFAM" id="SSF48350">
    <property type="entry name" value="GTPase activation domain, GAP"/>
    <property type="match status" value="1"/>
</dbReference>
<dbReference type="GO" id="GO:0005634">
    <property type="term" value="C:nucleus"/>
    <property type="evidence" value="ECO:0007669"/>
    <property type="project" value="TreeGrafter"/>
</dbReference>
<dbReference type="InterPro" id="IPR036388">
    <property type="entry name" value="WH-like_DNA-bd_sf"/>
</dbReference>
<evidence type="ECO:0000259" key="2">
    <source>
        <dbReference type="SMART" id="SM00049"/>
    </source>
</evidence>
<dbReference type="EMBL" id="VXBN01014246">
    <property type="protein sequence ID" value="NWR10191.1"/>
    <property type="molecule type" value="Genomic_DNA"/>
</dbReference>
<name>A0A7K4UJK5_9SYLV</name>
<feature type="compositionally biased region" description="Basic and acidic residues" evidence="1">
    <location>
        <begin position="105"/>
        <end position="116"/>
    </location>
</feature>
<feature type="region of interest" description="Disordered" evidence="1">
    <location>
        <begin position="338"/>
        <end position="375"/>
    </location>
</feature>
<feature type="compositionally biased region" description="Basic and acidic residues" evidence="1">
    <location>
        <begin position="338"/>
        <end position="351"/>
    </location>
</feature>
<dbReference type="Proteomes" id="UP000580691">
    <property type="component" value="Unassembled WGS sequence"/>
</dbReference>
<dbReference type="GO" id="GO:0017053">
    <property type="term" value="C:transcription repressor complex"/>
    <property type="evidence" value="ECO:0007669"/>
    <property type="project" value="TreeGrafter"/>
</dbReference>
<proteinExistence type="predicted"/>
<dbReference type="Gene3D" id="1.10.555.10">
    <property type="entry name" value="Rho GTPase activation protein"/>
    <property type="match status" value="1"/>
</dbReference>
<dbReference type="Gene3D" id="1.10.10.10">
    <property type="entry name" value="Winged helix-like DNA-binding domain superfamily/Winged helix DNA-binding domain"/>
    <property type="match status" value="1"/>
</dbReference>
<feature type="non-terminal residue" evidence="3">
    <location>
        <position position="1"/>
    </location>
</feature>
<feature type="region of interest" description="Disordered" evidence="1">
    <location>
        <begin position="439"/>
        <end position="490"/>
    </location>
</feature>
<accession>A0A7K4UJK5</accession>
<feature type="compositionally biased region" description="Pro residues" evidence="1">
    <location>
        <begin position="92"/>
        <end position="103"/>
    </location>
</feature>
<comment type="caution">
    <text evidence="3">The sequence shown here is derived from an EMBL/GenBank/DDBJ whole genome shotgun (WGS) entry which is preliminary data.</text>
</comment>
<evidence type="ECO:0000313" key="3">
    <source>
        <dbReference type="EMBL" id="NWR10191.1"/>
    </source>
</evidence>
<dbReference type="InterPro" id="IPR008936">
    <property type="entry name" value="Rho_GTPase_activation_prot"/>
</dbReference>
<dbReference type="OrthoDB" id="1069523at2759"/>
<reference evidence="3 4" key="1">
    <citation type="submission" date="2019-09" db="EMBL/GenBank/DDBJ databases">
        <title>Bird 10,000 Genomes (B10K) Project - Family phase.</title>
        <authorList>
            <person name="Zhang G."/>
        </authorList>
    </citation>
    <scope>NUCLEOTIDE SEQUENCE [LARGE SCALE GENOMIC DNA]</scope>
    <source>
        <strain evidence="3">B10K-DU-002-08</strain>
        <tissue evidence="3">Muscle</tissue>
    </source>
</reference>
<dbReference type="SMART" id="SM00049">
    <property type="entry name" value="DEP"/>
    <property type="match status" value="1"/>
</dbReference>
<dbReference type="PANTHER" id="PTHR16206:SF12">
    <property type="entry name" value="DEP DOMAIN-CONTAINING PROTEIN 1A"/>
    <property type="match status" value="1"/>
</dbReference>
<organism evidence="3 4">
    <name type="scientific">Sinosuthora webbiana</name>
    <dbReference type="NCBI Taxonomy" id="337173"/>
    <lineage>
        <taxon>Eukaryota</taxon>
        <taxon>Metazoa</taxon>
        <taxon>Chordata</taxon>
        <taxon>Craniata</taxon>
        <taxon>Vertebrata</taxon>
        <taxon>Euteleostomi</taxon>
        <taxon>Archelosauria</taxon>
        <taxon>Archosauria</taxon>
        <taxon>Dinosauria</taxon>
        <taxon>Saurischia</taxon>
        <taxon>Theropoda</taxon>
        <taxon>Coelurosauria</taxon>
        <taxon>Aves</taxon>
        <taxon>Neognathae</taxon>
        <taxon>Neoaves</taxon>
        <taxon>Telluraves</taxon>
        <taxon>Australaves</taxon>
        <taxon>Passeriformes</taxon>
        <taxon>Sylvioidea</taxon>
        <taxon>Sylviidae</taxon>
        <taxon>Sinosuthora</taxon>
    </lineage>
</organism>
<dbReference type="InterPro" id="IPR000591">
    <property type="entry name" value="DEP_dom"/>
</dbReference>
<evidence type="ECO:0000313" key="4">
    <source>
        <dbReference type="Proteomes" id="UP000580691"/>
    </source>
</evidence>
<feature type="region of interest" description="Disordered" evidence="1">
    <location>
        <begin position="83"/>
        <end position="118"/>
    </location>
</feature>
<protein>
    <submittedName>
        <fullName evidence="3">DEP1A protein</fullName>
    </submittedName>
</protein>
<gene>
    <name evidence="3" type="primary">Depdc1</name>
    <name evidence="3" type="ORF">SINWEB_R07474</name>
</gene>
<keyword evidence="4" id="KW-1185">Reference proteome</keyword>
<dbReference type="AlphaFoldDB" id="A0A7K4UJK5"/>
<dbReference type="PANTHER" id="PTHR16206">
    <property type="entry name" value="DEP DOMAIN-CONTAINING"/>
    <property type="match status" value="1"/>
</dbReference>
<dbReference type="InterPro" id="IPR036390">
    <property type="entry name" value="WH_DNA-bd_sf"/>
</dbReference>
<dbReference type="Pfam" id="PF00610">
    <property type="entry name" value="DEP"/>
    <property type="match status" value="1"/>
</dbReference>
<feature type="domain" description="DEP" evidence="2">
    <location>
        <begin position="8"/>
        <end position="92"/>
    </location>
</feature>
<feature type="compositionally biased region" description="Basic residues" evidence="1">
    <location>
        <begin position="356"/>
        <end position="366"/>
    </location>
</feature>
<feature type="non-terminal residue" evidence="3">
    <location>
        <position position="783"/>
    </location>
</feature>
<dbReference type="CDD" id="cd04405">
    <property type="entry name" value="RhoGAP_BRCC3-like"/>
    <property type="match status" value="1"/>
</dbReference>
<dbReference type="GO" id="GO:0035556">
    <property type="term" value="P:intracellular signal transduction"/>
    <property type="evidence" value="ECO:0007669"/>
    <property type="project" value="InterPro"/>
</dbReference>
<sequence length="783" mass="88847">WNEVTRYFRAGMPVRRHRQRLRSHGSCFTAAEAADWLHQVLRSNSSFGPDVTRQQTVQLLRKFLKNHVIEDVKGRWGTENLEDNGALYRFPPTSPVKPLPSPPRENLENFSGDKGKLFKLPSSSKRALKKQDFLQSLENLPRPKTDVTEEKKETTLQRREISQEYVQETWRNIIRVHLQTILGLPSLEEVLQPAQIIPDFVTYNMSNTSRHGVVILQDKTEDLPHWVLSAMKCLAYWPRNNDMSQATYSGFERDVFRTVADYFLSLPEPLLTFEYYELFVNILVICGYIQIPDLGSGKRSVQEEKCDPQPSKTPHLNSFKSTECLLLSLLLKESDKEKGEASRRFSSEELRAQNQRGKKWQQHKVPHQQGSAGTLMGGSCQNLTGFRNDQEPRAAFRTRCHSLERIGAAAPSVCHKGGRAPLRGWAVGSTTRSGEVLEEHRENSGLELGCDNSGQTQSQGLRRVPGPSPCGEQLWDGSPGAKGTPKGTRRSLSLLGRSSSRSCSAINRPSAEITVQPQPRGQGRASPSVAISIQKRLCRSSTELSGRPVPPSPCVLAGTNLLQPHLERIAVEALQICCLLLPPPRRRKLQLLLRMMGRISGNVDMPRLHDAMGTRTLLIQTFSRCVLRCAEEEDLDELLSTRLLSFLMDHQQEIFQVPTYLQHAVWDHLEDVKMAQCKEEKEEVCAILPTYSYCKQITPEEFEEQKVSTSQAAVAELLENIIKDKNLSVKDKKKKLKQFQQEYPQIYRSRFPSTESEAVLLDNKPTIRQPMLSLRKPKFRSLR</sequence>
<evidence type="ECO:0000256" key="1">
    <source>
        <dbReference type="SAM" id="MobiDB-lite"/>
    </source>
</evidence>
<dbReference type="SUPFAM" id="SSF46785">
    <property type="entry name" value="Winged helix' DNA-binding domain"/>
    <property type="match status" value="1"/>
</dbReference>